<reference evidence="2" key="1">
    <citation type="submission" date="2022-11" db="EMBL/GenBank/DDBJ databases">
        <authorList>
            <person name="Petersen C."/>
        </authorList>
    </citation>
    <scope>NUCLEOTIDE SEQUENCE</scope>
    <source>
        <strain evidence="2">IBT 16849</strain>
    </source>
</reference>
<evidence type="ECO:0000313" key="2">
    <source>
        <dbReference type="EMBL" id="KAJ5211314.1"/>
    </source>
</evidence>
<name>A0A9W9N1Z2_9EURO</name>
<proteinExistence type="predicted"/>
<feature type="compositionally biased region" description="Polar residues" evidence="1">
    <location>
        <begin position="87"/>
        <end position="96"/>
    </location>
</feature>
<organism evidence="2 3">
    <name type="scientific">Penicillium cf. griseofulvum</name>
    <dbReference type="NCBI Taxonomy" id="2972120"/>
    <lineage>
        <taxon>Eukaryota</taxon>
        <taxon>Fungi</taxon>
        <taxon>Dikarya</taxon>
        <taxon>Ascomycota</taxon>
        <taxon>Pezizomycotina</taxon>
        <taxon>Eurotiomycetes</taxon>
        <taxon>Eurotiomycetidae</taxon>
        <taxon>Eurotiales</taxon>
        <taxon>Aspergillaceae</taxon>
        <taxon>Penicillium</taxon>
    </lineage>
</organism>
<dbReference type="OrthoDB" id="4732550at2759"/>
<keyword evidence="3" id="KW-1185">Reference proteome</keyword>
<feature type="region of interest" description="Disordered" evidence="1">
    <location>
        <begin position="69"/>
        <end position="101"/>
    </location>
</feature>
<gene>
    <name evidence="2" type="ORF">N7472_001453</name>
</gene>
<evidence type="ECO:0000256" key="1">
    <source>
        <dbReference type="SAM" id="MobiDB-lite"/>
    </source>
</evidence>
<protein>
    <submittedName>
        <fullName evidence="2">Uncharacterized protein</fullName>
    </submittedName>
</protein>
<dbReference type="EMBL" id="JAPQKP010000001">
    <property type="protein sequence ID" value="KAJ5211314.1"/>
    <property type="molecule type" value="Genomic_DNA"/>
</dbReference>
<dbReference type="Proteomes" id="UP001150879">
    <property type="component" value="Unassembled WGS sequence"/>
</dbReference>
<comment type="caution">
    <text evidence="2">The sequence shown here is derived from an EMBL/GenBank/DDBJ whole genome shotgun (WGS) entry which is preliminary data.</text>
</comment>
<accession>A0A9W9N1Z2</accession>
<evidence type="ECO:0000313" key="3">
    <source>
        <dbReference type="Proteomes" id="UP001150879"/>
    </source>
</evidence>
<feature type="compositionally biased region" description="Basic and acidic residues" evidence="1">
    <location>
        <begin position="69"/>
        <end position="86"/>
    </location>
</feature>
<feature type="compositionally biased region" description="Polar residues" evidence="1">
    <location>
        <begin position="415"/>
        <end position="439"/>
    </location>
</feature>
<feature type="region of interest" description="Disordered" evidence="1">
    <location>
        <begin position="398"/>
        <end position="439"/>
    </location>
</feature>
<reference evidence="2" key="2">
    <citation type="journal article" date="2023" name="IMA Fungus">
        <title>Comparative genomic study of the Penicillium genus elucidates a diverse pangenome and 15 lateral gene transfer events.</title>
        <authorList>
            <person name="Petersen C."/>
            <person name="Sorensen T."/>
            <person name="Nielsen M.R."/>
            <person name="Sondergaard T.E."/>
            <person name="Sorensen J.L."/>
            <person name="Fitzpatrick D.A."/>
            <person name="Frisvad J.C."/>
            <person name="Nielsen K.L."/>
        </authorList>
    </citation>
    <scope>NUCLEOTIDE SEQUENCE</scope>
    <source>
        <strain evidence="2">IBT 16849</strain>
    </source>
</reference>
<dbReference type="AlphaFoldDB" id="A0A9W9N1Z2"/>
<sequence length="439" mass="50198">MDLRCKYKQLEKEYDALVLGDTAEKIARGRQVITLRDQVNRRFFSVSDGNRGHVRWILKLIKEVDTLEERSKMGSDETRDGDEPAQKDQSGPTSDSAESEAHHGELVYRSLLSPDIPMSDLDHLPDDSPVKVLKSTLASFSDTMRQRLYSIAPSLDDSSPVIKDSKTGESRTPDIGDKVIRFVLREFILWKADTEVLALASKTDSIDKFLRQVPSVTLEYIKFFENLGRDDTLHLLRDAVCDYVLPPDLSAATILGERISTDNDTRRMTVESWDILYQYFSDYLHWTTVEFFCFRFEDVLLIKRLIALKRYYPQWYGGACQKQPFSVFLGFVSVTEGFQDPIIPLAEKEGLITATENRCYLHGRISKHDAITAMFIQDLLKRIARYIVIVYETSGDGFNPPKSHSPNRRARRQSLDQSQPVGGHTCTSESDFLERQTVN</sequence>